<protein>
    <submittedName>
        <fullName evidence="2">p29</fullName>
    </submittedName>
</protein>
<dbReference type="RefSeq" id="WP_024071741.1">
    <property type="nucleotide sequence ID" value="NC_023063.1"/>
</dbReference>
<sequence>MLHLTTEINNIDFSNNLNIHSGDRFVVTSNDMQLDVGEEPGHGYHILFKNNGHVISDFHGVQAENFIFDVKNHNLKASFLVDPMAPFEELDKDSHPNFLVSMHTASDCGADCTTDELHSHATHARGEIESLIDQIASSGESIILQPAVIDNTSEDVNVTEGAVSVLSDNNVSDDTEDSDNSDNTTAQVSSESEPKSRFVELAEKIRDNESFAREEQIAANFGGKYFYF</sequence>
<dbReference type="STRING" id="1423892.EMUR_00500"/>
<gene>
    <name evidence="2" type="primary">p29</name>
    <name evidence="3" type="ORF">EMUR_00500</name>
</gene>
<dbReference type="PATRIC" id="fig|1423892.3.peg.98"/>
<organism evidence="2">
    <name type="scientific">Ehrlichia muris AS145</name>
    <dbReference type="NCBI Taxonomy" id="1423892"/>
    <lineage>
        <taxon>Bacteria</taxon>
        <taxon>Pseudomonadati</taxon>
        <taxon>Pseudomonadota</taxon>
        <taxon>Alphaproteobacteria</taxon>
        <taxon>Rickettsiales</taxon>
        <taxon>Anaplasmataceae</taxon>
        <taxon>Ehrlichia</taxon>
    </lineage>
</organism>
<evidence type="ECO:0000256" key="1">
    <source>
        <dbReference type="SAM" id="MobiDB-lite"/>
    </source>
</evidence>
<feature type="compositionally biased region" description="Acidic residues" evidence="1">
    <location>
        <begin position="171"/>
        <end position="180"/>
    </location>
</feature>
<evidence type="ECO:0000313" key="2">
    <source>
        <dbReference type="EMBL" id="AGL75704.1"/>
    </source>
</evidence>
<dbReference type="OrthoDB" id="7163295at2"/>
<dbReference type="KEGG" id="emr:EMUR_00500"/>
<reference evidence="2" key="1">
    <citation type="journal article" date="2013" name="Vaccine">
        <title>Recombinant Ehrlichia P29 protein induces a protective immune response in a mouse model of ehrlichiosis.</title>
        <authorList>
            <person name="Thirumalapura N.R."/>
            <person name="Crocquet-Valdes P.A."/>
            <person name="Saito T.B."/>
            <person name="Thomas S."/>
            <person name="McBride J.W."/>
            <person name="Walker D.H."/>
        </authorList>
    </citation>
    <scope>NUCLEOTIDE SEQUENCE</scope>
    <source>
        <strain evidence="2">AS145</strain>
    </source>
</reference>
<evidence type="ECO:0000313" key="3">
    <source>
        <dbReference type="EMBL" id="AHC38946.1"/>
    </source>
</evidence>
<keyword evidence="4" id="KW-1185">Reference proteome</keyword>
<dbReference type="Proteomes" id="UP000018689">
    <property type="component" value="Chromosome"/>
</dbReference>
<accession>R4QZ53</accession>
<reference evidence="3 4" key="2">
    <citation type="journal article" date="2014" name="Genome Announc.">
        <title>Complete Genome Sequence of Ehrlichia muris Strain AS145T, a Model Monocytotropic Ehrlichia Strain.</title>
        <authorList>
            <person name="Thirumalapura N.R."/>
            <person name="Qin X."/>
            <person name="Kuriakose J.A."/>
            <person name="Walker D.H."/>
        </authorList>
    </citation>
    <scope>NUCLEOTIDE SEQUENCE [LARGE SCALE GENOMIC DNA]</scope>
    <source>
        <strain evidence="3">AS145</strain>
        <strain evidence="4">AS154</strain>
    </source>
</reference>
<name>R4QZ53_9RICK</name>
<dbReference type="AlphaFoldDB" id="R4QZ53"/>
<evidence type="ECO:0000313" key="4">
    <source>
        <dbReference type="Proteomes" id="UP000018689"/>
    </source>
</evidence>
<dbReference type="NCBIfam" id="NF033393">
    <property type="entry name" value="TRP47_fam_Nterm"/>
    <property type="match status" value="1"/>
</dbReference>
<proteinExistence type="predicted"/>
<dbReference type="EMBL" id="CP006917">
    <property type="protein sequence ID" value="AHC38946.1"/>
    <property type="molecule type" value="Genomic_DNA"/>
</dbReference>
<dbReference type="EMBL" id="KC595883">
    <property type="protein sequence ID" value="AGL75704.1"/>
    <property type="molecule type" value="Genomic_DNA"/>
</dbReference>
<accession>V9R7Z5</accession>
<feature type="region of interest" description="Disordered" evidence="1">
    <location>
        <begin position="168"/>
        <end position="197"/>
    </location>
</feature>
<dbReference type="HOGENOM" id="CLU_081522_0_0_5"/>